<dbReference type="InterPro" id="IPR003838">
    <property type="entry name" value="ABC3_permease_C"/>
</dbReference>
<feature type="domain" description="ABC3 transporter permease C-terminal" evidence="8">
    <location>
        <begin position="277"/>
        <end position="402"/>
    </location>
</feature>
<dbReference type="AlphaFoldDB" id="A0A4Q7PKK0"/>
<evidence type="ECO:0000259" key="8">
    <source>
        <dbReference type="Pfam" id="PF02687"/>
    </source>
</evidence>
<gene>
    <name evidence="9" type="ORF">EV209_1923</name>
</gene>
<evidence type="ECO:0000256" key="4">
    <source>
        <dbReference type="ARBA" id="ARBA00022989"/>
    </source>
</evidence>
<evidence type="ECO:0000313" key="10">
    <source>
        <dbReference type="Proteomes" id="UP000292927"/>
    </source>
</evidence>
<keyword evidence="5 7" id="KW-0472">Membrane</keyword>
<protein>
    <submittedName>
        <fullName evidence="9">Putative ABC transport system permease protein</fullName>
    </submittedName>
</protein>
<evidence type="ECO:0000256" key="2">
    <source>
        <dbReference type="ARBA" id="ARBA00022475"/>
    </source>
</evidence>
<dbReference type="PANTHER" id="PTHR30572:SF4">
    <property type="entry name" value="ABC TRANSPORTER PERMEASE YTRF"/>
    <property type="match status" value="1"/>
</dbReference>
<dbReference type="OrthoDB" id="9793166at2"/>
<dbReference type="RefSeq" id="WP_130435204.1">
    <property type="nucleotide sequence ID" value="NZ_SGXF01000003.1"/>
</dbReference>
<dbReference type="Pfam" id="PF02687">
    <property type="entry name" value="FtsX"/>
    <property type="match status" value="2"/>
</dbReference>
<feature type="transmembrane region" description="Helical" evidence="7">
    <location>
        <begin position="451"/>
        <end position="472"/>
    </location>
</feature>
<name>A0A4Q7PKK0_9FIRM</name>
<keyword evidence="4 7" id="KW-1133">Transmembrane helix</keyword>
<keyword evidence="3 7" id="KW-0812">Transmembrane</keyword>
<dbReference type="EMBL" id="SGXF01000003">
    <property type="protein sequence ID" value="RZT00599.1"/>
    <property type="molecule type" value="Genomic_DNA"/>
</dbReference>
<evidence type="ECO:0000256" key="5">
    <source>
        <dbReference type="ARBA" id="ARBA00023136"/>
    </source>
</evidence>
<evidence type="ECO:0000256" key="3">
    <source>
        <dbReference type="ARBA" id="ARBA00022692"/>
    </source>
</evidence>
<evidence type="ECO:0000256" key="1">
    <source>
        <dbReference type="ARBA" id="ARBA00004651"/>
    </source>
</evidence>
<evidence type="ECO:0000313" key="9">
    <source>
        <dbReference type="EMBL" id="RZT00599.1"/>
    </source>
</evidence>
<comment type="caution">
    <text evidence="9">The sequence shown here is derived from an EMBL/GenBank/DDBJ whole genome shotgun (WGS) entry which is preliminary data.</text>
</comment>
<proteinExistence type="inferred from homology"/>
<dbReference type="PANTHER" id="PTHR30572">
    <property type="entry name" value="MEMBRANE COMPONENT OF TRANSPORTER-RELATED"/>
    <property type="match status" value="1"/>
</dbReference>
<organism evidence="9 10">
    <name type="scientific">Cuneatibacter caecimuris</name>
    <dbReference type="NCBI Taxonomy" id="1796618"/>
    <lineage>
        <taxon>Bacteria</taxon>
        <taxon>Bacillati</taxon>
        <taxon>Bacillota</taxon>
        <taxon>Clostridia</taxon>
        <taxon>Lachnospirales</taxon>
        <taxon>Lachnospiraceae</taxon>
        <taxon>Cuneatibacter</taxon>
    </lineage>
</organism>
<dbReference type="GO" id="GO:0022857">
    <property type="term" value="F:transmembrane transporter activity"/>
    <property type="evidence" value="ECO:0007669"/>
    <property type="project" value="TreeGrafter"/>
</dbReference>
<accession>A0A4Q7PKK0</accession>
<evidence type="ECO:0000256" key="6">
    <source>
        <dbReference type="ARBA" id="ARBA00038076"/>
    </source>
</evidence>
<feature type="transmembrane region" description="Helical" evidence="7">
    <location>
        <begin position="809"/>
        <end position="832"/>
    </location>
</feature>
<feature type="transmembrane region" description="Helical" evidence="7">
    <location>
        <begin position="20"/>
        <end position="43"/>
    </location>
</feature>
<sequence length="886" mass="98858">MNIFGRTTRKTLWKNKTRTIVTIIGIMLSAAMITAVLTSIVSLQEYALNCAVYQDGNWHISQENLTQEELSQVREDEDVDSGAAAQELGYAPVENKWAEKPYLYVLGADGLFMERMPVHLIRGRLPENSSELLIPNEIVERGQAEIYVGDQLTLDLGDRMLGGETLYQHNPLMLDETGELRETLQIRQARTYTVVGVYETPGFEDYSSPGQTALTCWDDSSAAETYSVYLLLKDPGKAYSYMNGSMYTGTANTDVLLYSGVSFYDTFYKVLYNLAAILIGLTIFGSVSLIYNAFSISVSERTRQFGLFSSVGATRRQLRNMVFDEAVYLSLIGVPLGILCGVAGIGVTLNLIGNKFYSLFGVGQVAFRLKISPFALAAAAVLAFITVLVSAWIPSRRAARVSAIEAIRQTGDIKAGGKVKTSRIVYRLFGLEGMIAAKHFKRDKKRYRATIISLFMSVVIFISASSFCTYLTDAVTGTFQVHDYDISYSVPQDLKDSQGNPVSAGQAAALLSRAEGVTRSSFAAVAIEEDLEIPPEWMPESTRKYFEGTGTGGVETEGAEGFQAGLMIYGVDEVTYRGYLKELGLPEETYMDAEHPLGVGYSWLRDFNRGTERVESLQLLDQERKSLPFWHLNRAKFEQMLEQGNTGDMTEEEYEQRRRSCLESRTLEIGTYADRLPFGLNRSKNHSVCIVYPISAFEKLNLGSTSATIYFEAADHSLVFQNMAEEAGKNGLPREYLYDVYAVNENDRNLVLIIKVFSYGFIVLISLIALANVFNTISTSIYLRRREFAMLKSVGMTRKGFRKMMNFECLLYGLKALAFGIPTSFAVTWLIFRSVRMGYDTGFYLPWPAVAVAVGSVFLVVFATMMYSMRKISSDNPIDALKDENQ</sequence>
<comment type="similarity">
    <text evidence="6">Belongs to the ABC-4 integral membrane protein family.</text>
</comment>
<feature type="transmembrane region" description="Helical" evidence="7">
    <location>
        <begin position="844"/>
        <end position="867"/>
    </location>
</feature>
<feature type="transmembrane region" description="Helical" evidence="7">
    <location>
        <begin position="270"/>
        <end position="294"/>
    </location>
</feature>
<evidence type="ECO:0000256" key="7">
    <source>
        <dbReference type="SAM" id="Phobius"/>
    </source>
</evidence>
<dbReference type="InterPro" id="IPR050250">
    <property type="entry name" value="Macrolide_Exporter_MacB"/>
</dbReference>
<feature type="transmembrane region" description="Helical" evidence="7">
    <location>
        <begin position="756"/>
        <end position="783"/>
    </location>
</feature>
<feature type="transmembrane region" description="Helical" evidence="7">
    <location>
        <begin position="326"/>
        <end position="351"/>
    </location>
</feature>
<dbReference type="Proteomes" id="UP000292927">
    <property type="component" value="Unassembled WGS sequence"/>
</dbReference>
<reference evidence="9 10" key="1">
    <citation type="submission" date="2019-02" db="EMBL/GenBank/DDBJ databases">
        <title>Genomic Encyclopedia of Type Strains, Phase IV (KMG-IV): sequencing the most valuable type-strain genomes for metagenomic binning, comparative biology and taxonomic classification.</title>
        <authorList>
            <person name="Goeker M."/>
        </authorList>
    </citation>
    <scope>NUCLEOTIDE SEQUENCE [LARGE SCALE GENOMIC DNA]</scope>
    <source>
        <strain evidence="9 10">DSM 29486</strain>
    </source>
</reference>
<feature type="domain" description="ABC3 transporter permease C-terminal" evidence="8">
    <location>
        <begin position="761"/>
        <end position="877"/>
    </location>
</feature>
<keyword evidence="10" id="KW-1185">Reference proteome</keyword>
<dbReference type="GO" id="GO:0005886">
    <property type="term" value="C:plasma membrane"/>
    <property type="evidence" value="ECO:0007669"/>
    <property type="project" value="UniProtKB-SubCell"/>
</dbReference>
<keyword evidence="2" id="KW-1003">Cell membrane</keyword>
<comment type="subcellular location">
    <subcellularLocation>
        <location evidence="1">Cell membrane</location>
        <topology evidence="1">Multi-pass membrane protein</topology>
    </subcellularLocation>
</comment>
<feature type="transmembrane region" description="Helical" evidence="7">
    <location>
        <begin position="371"/>
        <end position="393"/>
    </location>
</feature>